<keyword evidence="1" id="KW-0285">Flavoprotein</keyword>
<dbReference type="PANTHER" id="PTHR43656:SF2">
    <property type="entry name" value="BINDING OXIDOREDUCTASE, PUTATIVE (AFU_ORTHOLOGUE AFUA_2G08260)-RELATED"/>
    <property type="match status" value="1"/>
</dbReference>
<dbReference type="GO" id="GO:0010181">
    <property type="term" value="F:FMN binding"/>
    <property type="evidence" value="ECO:0007669"/>
    <property type="project" value="InterPro"/>
</dbReference>
<keyword evidence="6" id="KW-1185">Reference proteome</keyword>
<dbReference type="GO" id="GO:0016491">
    <property type="term" value="F:oxidoreductase activity"/>
    <property type="evidence" value="ECO:0007669"/>
    <property type="project" value="UniProtKB-KW"/>
</dbReference>
<evidence type="ECO:0000256" key="2">
    <source>
        <dbReference type="ARBA" id="ARBA00023002"/>
    </source>
</evidence>
<keyword evidence="2" id="KW-0560">Oxidoreductase</keyword>
<dbReference type="EMBL" id="OBEJ01000003">
    <property type="protein sequence ID" value="SNZ14930.1"/>
    <property type="molecule type" value="Genomic_DNA"/>
</dbReference>
<dbReference type="Proteomes" id="UP000219453">
    <property type="component" value="Unassembled WGS sequence"/>
</dbReference>
<feature type="region of interest" description="Disordered" evidence="3">
    <location>
        <begin position="394"/>
        <end position="427"/>
    </location>
</feature>
<feature type="region of interest" description="Disordered" evidence="3">
    <location>
        <begin position="440"/>
        <end position="473"/>
    </location>
</feature>
<name>A0A285NZN9_NATPI</name>
<dbReference type="InterPro" id="IPR051799">
    <property type="entry name" value="NADH_flavin_oxidoreductase"/>
</dbReference>
<dbReference type="AlphaFoldDB" id="A0A285NZN9"/>
<feature type="compositionally biased region" description="Basic and acidic residues" evidence="3">
    <location>
        <begin position="457"/>
        <end position="473"/>
    </location>
</feature>
<protein>
    <submittedName>
        <fullName evidence="5">2,4-dienoyl-CoA reductase</fullName>
    </submittedName>
</protein>
<evidence type="ECO:0000259" key="4">
    <source>
        <dbReference type="Pfam" id="PF00724"/>
    </source>
</evidence>
<evidence type="ECO:0000313" key="5">
    <source>
        <dbReference type="EMBL" id="SNZ14930.1"/>
    </source>
</evidence>
<dbReference type="Pfam" id="PF00724">
    <property type="entry name" value="Oxidored_FMN"/>
    <property type="match status" value="1"/>
</dbReference>
<proteinExistence type="predicted"/>
<dbReference type="Gene3D" id="3.20.20.70">
    <property type="entry name" value="Aldolase class I"/>
    <property type="match status" value="1"/>
</dbReference>
<gene>
    <name evidence="5" type="ORF">SAMN06269185_2319</name>
</gene>
<organism evidence="5 6">
    <name type="scientific">Natronoarchaeum philippinense</name>
    <dbReference type="NCBI Taxonomy" id="558529"/>
    <lineage>
        <taxon>Archaea</taxon>
        <taxon>Methanobacteriati</taxon>
        <taxon>Methanobacteriota</taxon>
        <taxon>Stenosarchaea group</taxon>
        <taxon>Halobacteria</taxon>
        <taxon>Halobacteriales</taxon>
        <taxon>Natronoarchaeaceae</taxon>
    </lineage>
</organism>
<dbReference type="SUPFAM" id="SSF51395">
    <property type="entry name" value="FMN-linked oxidoreductases"/>
    <property type="match status" value="1"/>
</dbReference>
<dbReference type="OrthoDB" id="24876at2157"/>
<evidence type="ECO:0000256" key="3">
    <source>
        <dbReference type="SAM" id="MobiDB-lite"/>
    </source>
</evidence>
<dbReference type="PANTHER" id="PTHR43656">
    <property type="entry name" value="BINDING OXIDOREDUCTASE, PUTATIVE (AFU_ORTHOLOGUE AFUA_2G08260)-RELATED"/>
    <property type="match status" value="1"/>
</dbReference>
<sequence>MARLEAPVGIGDRTLQNRLYRAPLLECAGNGPEAVDALIEDLEPAAASGAGLLCQGATIVRGEGGCAAPGMTRVHDPEFVEQLARLTERVHDHGAKIAIQLEHGGLRSMEVWHAGYRQSHSGLEQLAVSRPPWQLRALDRLGLVSFDPHVLDTAEVYGLAADFGKAAARAVDAGYDAIHLAGANMGVVQQFLSPFYNRRDDEFGGSRRERVRFLELVHDEIRARAGDVPLLTKVPAETAAPRLVQRHLDLDDGVWIAEHLADYGYDAVAPVRANVTWDMSIVRGEYPGRAWEREEFADGYADAFGSRYRARAVAALNRLQARRFEFEPAWNESFCRRVRRRVDVPVMLEGGVRERGQMDRLLGATGEEPACDLVGMARPFYAEPRLPARLLDAEAHSASSPRSQAHEDAEEQYSSSPRSQAHEDAETRAVCESCNNCTVPQVTGAPGVCRTPSVLRRRGELEKQGAYERDADD</sequence>
<evidence type="ECO:0000313" key="6">
    <source>
        <dbReference type="Proteomes" id="UP000219453"/>
    </source>
</evidence>
<dbReference type="InterPro" id="IPR013785">
    <property type="entry name" value="Aldolase_TIM"/>
</dbReference>
<dbReference type="RefSeq" id="WP_097009244.1">
    <property type="nucleotide sequence ID" value="NZ_OBEJ01000003.1"/>
</dbReference>
<reference evidence="6" key="1">
    <citation type="submission" date="2017-09" db="EMBL/GenBank/DDBJ databases">
        <authorList>
            <person name="Varghese N."/>
            <person name="Submissions S."/>
        </authorList>
    </citation>
    <scope>NUCLEOTIDE SEQUENCE [LARGE SCALE GENOMIC DNA]</scope>
    <source>
        <strain evidence="6">DSM 27208</strain>
    </source>
</reference>
<accession>A0A285NZN9</accession>
<feature type="domain" description="NADH:flavin oxidoreductase/NADH oxidase N-terminal" evidence="4">
    <location>
        <begin position="6"/>
        <end position="228"/>
    </location>
</feature>
<evidence type="ECO:0000256" key="1">
    <source>
        <dbReference type="ARBA" id="ARBA00022630"/>
    </source>
</evidence>
<dbReference type="InterPro" id="IPR001155">
    <property type="entry name" value="OxRdtase_FMN_N"/>
</dbReference>